<keyword evidence="6" id="KW-0496">Mitochondrion</keyword>
<evidence type="ECO:0000256" key="2">
    <source>
        <dbReference type="ARBA" id="ARBA00022448"/>
    </source>
</evidence>
<name>A0A6P6BCI3_DURZI</name>
<keyword evidence="2" id="KW-0813">Transport</keyword>
<evidence type="ECO:0000256" key="5">
    <source>
        <dbReference type="ARBA" id="ARBA00022982"/>
    </source>
</evidence>
<keyword evidence="8" id="KW-1185">Reference proteome</keyword>
<evidence type="ECO:0000256" key="3">
    <source>
        <dbReference type="ARBA" id="ARBA00022660"/>
    </source>
</evidence>
<evidence type="ECO:0000256" key="6">
    <source>
        <dbReference type="ARBA" id="ARBA00023128"/>
    </source>
</evidence>
<dbReference type="PANTHER" id="PTHR13094:SF1">
    <property type="entry name" value="NADH DEHYDROGENASE [UBIQUINONE] 1 BETA SUBCOMPLEX SUBUNIT 10"/>
    <property type="match status" value="1"/>
</dbReference>
<dbReference type="InterPro" id="IPR039993">
    <property type="entry name" value="NDUFB10"/>
</dbReference>
<dbReference type="Proteomes" id="UP000515121">
    <property type="component" value="Unplaced"/>
</dbReference>
<comment type="subcellular location">
    <subcellularLocation>
        <location evidence="1">Mitochondrion inner membrane</location>
        <topology evidence="1">Peripheral membrane protein</topology>
        <orientation evidence="1">Matrix side</orientation>
    </subcellularLocation>
</comment>
<evidence type="ECO:0000313" key="9">
    <source>
        <dbReference type="RefSeq" id="XP_022774791.1"/>
    </source>
</evidence>
<evidence type="ECO:0000313" key="8">
    <source>
        <dbReference type="Proteomes" id="UP000515121"/>
    </source>
</evidence>
<dbReference type="AlphaFoldDB" id="A0A6P6BCI3"/>
<keyword evidence="5" id="KW-0249">Electron transport</keyword>
<keyword evidence="3" id="KW-0679">Respiratory chain</keyword>
<accession>A0A6P6BCI3</accession>
<keyword evidence="4" id="KW-0999">Mitochondrion inner membrane</keyword>
<keyword evidence="7" id="KW-0472">Membrane</keyword>
<dbReference type="KEGG" id="dzi:111316859"/>
<gene>
    <name evidence="9" type="primary">LOC111316859</name>
</gene>
<evidence type="ECO:0000256" key="1">
    <source>
        <dbReference type="ARBA" id="ARBA00004443"/>
    </source>
</evidence>
<proteinExistence type="predicted"/>
<protein>
    <submittedName>
        <fullName evidence="9">Uncharacterized protein LOC111316859</fullName>
    </submittedName>
</protein>
<evidence type="ECO:0000256" key="7">
    <source>
        <dbReference type="ARBA" id="ARBA00023136"/>
    </source>
</evidence>
<dbReference type="PANTHER" id="PTHR13094">
    <property type="entry name" value="NADH-UBIQUINONE OXIDOREDUCTASE PDSW SUBUNIT"/>
    <property type="match status" value="1"/>
</dbReference>
<reference evidence="9" key="1">
    <citation type="submission" date="2025-08" db="UniProtKB">
        <authorList>
            <consortium name="RefSeq"/>
        </authorList>
    </citation>
    <scope>IDENTIFICATION</scope>
    <source>
        <tissue evidence="9">Fruit stalk</tissue>
    </source>
</reference>
<dbReference type="OrthoDB" id="10252718at2759"/>
<dbReference type="GeneID" id="111316859"/>
<dbReference type="RefSeq" id="XP_022774791.1">
    <property type="nucleotide sequence ID" value="XM_022919056.1"/>
</dbReference>
<sequence>MGKKKGVPKFEEMAPHDFDRADPYEDSVAMLEMKEHIVREKWINKEKAKILRDKSGGVITFKESTISRSVATSFTRTSTPLAASVGAKIATTPPSMINLKTYFTQVSPLLQQQVSLNLWFIICTSSTLDTRTN</sequence>
<dbReference type="GO" id="GO:0005743">
    <property type="term" value="C:mitochondrial inner membrane"/>
    <property type="evidence" value="ECO:0007669"/>
    <property type="project" value="UniProtKB-SubCell"/>
</dbReference>
<evidence type="ECO:0000256" key="4">
    <source>
        <dbReference type="ARBA" id="ARBA00022792"/>
    </source>
</evidence>
<organism evidence="8 9">
    <name type="scientific">Durio zibethinus</name>
    <name type="common">Durian</name>
    <dbReference type="NCBI Taxonomy" id="66656"/>
    <lineage>
        <taxon>Eukaryota</taxon>
        <taxon>Viridiplantae</taxon>
        <taxon>Streptophyta</taxon>
        <taxon>Embryophyta</taxon>
        <taxon>Tracheophyta</taxon>
        <taxon>Spermatophyta</taxon>
        <taxon>Magnoliopsida</taxon>
        <taxon>eudicotyledons</taxon>
        <taxon>Gunneridae</taxon>
        <taxon>Pentapetalae</taxon>
        <taxon>rosids</taxon>
        <taxon>malvids</taxon>
        <taxon>Malvales</taxon>
        <taxon>Malvaceae</taxon>
        <taxon>Helicteroideae</taxon>
        <taxon>Durio</taxon>
    </lineage>
</organism>